<dbReference type="RefSeq" id="WP_348948326.1">
    <property type="nucleotide sequence ID" value="NZ_JBDZYD010000002.1"/>
</dbReference>
<keyword evidence="2" id="KW-1185">Reference proteome</keyword>
<proteinExistence type="predicted"/>
<dbReference type="EMBL" id="JBDZYD010000002">
    <property type="protein sequence ID" value="MEQ0558758.1"/>
    <property type="molecule type" value="Genomic_DNA"/>
</dbReference>
<reference evidence="1 2" key="1">
    <citation type="submission" date="2024-05" db="EMBL/GenBank/DDBJ databases">
        <authorList>
            <person name="Zhao H."/>
            <person name="Xu Y."/>
            <person name="Lin S."/>
            <person name="Spain J.C."/>
            <person name="Zhou N.-Y."/>
        </authorList>
    </citation>
    <scope>NUCLEOTIDE SEQUENCE [LARGE SCALE GENOMIC DNA]</scope>
    <source>
        <strain evidence="1 2">NEAU-NG30</strain>
    </source>
</reference>
<evidence type="ECO:0000313" key="1">
    <source>
        <dbReference type="EMBL" id="MEQ0558758.1"/>
    </source>
</evidence>
<name>A0ABV0LBE0_9PSEU</name>
<gene>
    <name evidence="1" type="ORF">ABJI51_06735</name>
</gene>
<dbReference type="Proteomes" id="UP001440984">
    <property type="component" value="Unassembled WGS sequence"/>
</dbReference>
<sequence length="156" mass="16680">MDPHTGALAWLAQGSAANLLDRLVDRALEGPPLSPAWPRPGRAPAGTVEIAVRHHATAKGRTPVILTLQEDRGDTHTVFSAVLGHTTRVALPDGGYFGAAMVVDPDGRRLRGIGWSRLTVTARRTSPCVISSRRPTAPVMLQLGLRKADGTPLFRL</sequence>
<protein>
    <submittedName>
        <fullName evidence="1">Uncharacterized protein</fullName>
    </submittedName>
</protein>
<accession>A0ABV0LBE0</accession>
<comment type="caution">
    <text evidence="1">The sequence shown here is derived from an EMBL/GenBank/DDBJ whole genome shotgun (WGS) entry which is preliminary data.</text>
</comment>
<organism evidence="1 2">
    <name type="scientific">Amycolatopsis melonis</name>
    <dbReference type="NCBI Taxonomy" id="3156488"/>
    <lineage>
        <taxon>Bacteria</taxon>
        <taxon>Bacillati</taxon>
        <taxon>Actinomycetota</taxon>
        <taxon>Actinomycetes</taxon>
        <taxon>Pseudonocardiales</taxon>
        <taxon>Pseudonocardiaceae</taxon>
        <taxon>Amycolatopsis</taxon>
    </lineage>
</organism>
<evidence type="ECO:0000313" key="2">
    <source>
        <dbReference type="Proteomes" id="UP001440984"/>
    </source>
</evidence>